<name>A0A2T4VWD9_9HYPH</name>
<dbReference type="EMBL" id="PSQJ01000011">
    <property type="protein sequence ID" value="PTL86083.1"/>
    <property type="molecule type" value="Genomic_DNA"/>
</dbReference>
<evidence type="ECO:0000313" key="2">
    <source>
        <dbReference type="Proteomes" id="UP000240811"/>
    </source>
</evidence>
<dbReference type="AlphaFoldDB" id="A0A2T4VWD9"/>
<comment type="caution">
    <text evidence="1">The sequence shown here is derived from an EMBL/GenBank/DDBJ whole genome shotgun (WGS) entry which is preliminary data.</text>
</comment>
<proteinExistence type="predicted"/>
<gene>
    <name evidence="1" type="ORF">C4617_05525</name>
</gene>
<accession>A0A2T4VWD9</accession>
<dbReference type="Proteomes" id="UP000240811">
    <property type="component" value="Unassembled WGS sequence"/>
</dbReference>
<protein>
    <submittedName>
        <fullName evidence="1">Uncharacterized protein</fullName>
    </submittedName>
</protein>
<evidence type="ECO:0000313" key="1">
    <source>
        <dbReference type="EMBL" id="PTL86083.1"/>
    </source>
</evidence>
<organism evidence="1 2">
    <name type="scientific">Candidatus Liberibacter europaeus</name>
    <dbReference type="NCBI Taxonomy" id="744859"/>
    <lineage>
        <taxon>Bacteria</taxon>
        <taxon>Pseudomonadati</taxon>
        <taxon>Pseudomonadota</taxon>
        <taxon>Alphaproteobacteria</taxon>
        <taxon>Hyphomicrobiales</taxon>
        <taxon>Rhizobiaceae</taxon>
        <taxon>Liberibacter</taxon>
    </lineage>
</organism>
<sequence length="83" mass="9804">MHDGAELSAHGLHIKNNPEFLNEEMRHLINCILMKYGLFFQLRTFGDGDIKYWAYGIHLIGRSLLRLDYIKAKKHWNDFNKSV</sequence>
<reference evidence="2" key="1">
    <citation type="submission" date="2018-02" db="EMBL/GenBank/DDBJ databases">
        <title>Genome sequence of Candidatus Liberibacter europaeus.</title>
        <authorList>
            <person name="Frampton R.A."/>
            <person name="Thompson S.M."/>
            <person name="David C."/>
            <person name="Addison S.M."/>
            <person name="Smith G.R."/>
        </authorList>
    </citation>
    <scope>NUCLEOTIDE SEQUENCE [LARGE SCALE GENOMIC DNA]</scope>
</reference>